<protein>
    <recommendedName>
        <fullName evidence="7">Maff2 family protein</fullName>
    </recommendedName>
</protein>
<keyword evidence="1" id="KW-0472">Membrane</keyword>
<reference evidence="3 6" key="1">
    <citation type="journal article" date="2018" name="Int. J. Syst. Evol. Microbiol.">
        <title>Draft Genome Sequence of Faecalimonas umbilicata JCM 30896T, an Acetate-Producing Bacterium Isolated from Human Feces.</title>
        <authorList>
            <person name="Sakamoto M."/>
            <person name="Ikeyama N."/>
            <person name="Yuki M."/>
            <person name="Ohkuma M."/>
        </authorList>
    </citation>
    <scope>NUCLEOTIDE SEQUENCE [LARGE SCALE GENOMIC DNA]</scope>
    <source>
        <strain evidence="3 6">EGH7</strain>
    </source>
</reference>
<keyword evidence="1" id="KW-0812">Transmembrane</keyword>
<sequence>MKEKQIGKNEIQKKDSREFWKKQKKLFLFLTVLALTGASQMTAFAAGANGVIQSGFNAVYQIIAAIVSSIGSLFLLWGVFEWAQSLNTQDGGAQSAAFKRIGSGIVATVAPQIIPLINGGGGTP</sequence>
<evidence type="ECO:0000256" key="2">
    <source>
        <dbReference type="SAM" id="SignalP"/>
    </source>
</evidence>
<evidence type="ECO:0000313" key="6">
    <source>
        <dbReference type="Proteomes" id="UP000702954"/>
    </source>
</evidence>
<feature type="chain" id="PRO_5020457105" description="Maff2 family protein" evidence="2">
    <location>
        <begin position="46"/>
        <end position="124"/>
    </location>
</feature>
<evidence type="ECO:0000313" key="3">
    <source>
        <dbReference type="EMBL" id="GBU04880.1"/>
    </source>
</evidence>
<dbReference type="Proteomes" id="UP000294613">
    <property type="component" value="Unassembled WGS sequence"/>
</dbReference>
<evidence type="ECO:0000256" key="1">
    <source>
        <dbReference type="SAM" id="Phobius"/>
    </source>
</evidence>
<keyword evidence="6" id="KW-1185">Reference proteome</keyword>
<proteinExistence type="predicted"/>
<evidence type="ECO:0008006" key="7">
    <source>
        <dbReference type="Google" id="ProtNLM"/>
    </source>
</evidence>
<keyword evidence="2" id="KW-0732">Signal</keyword>
<reference evidence="4 5" key="2">
    <citation type="submission" date="2019-03" db="EMBL/GenBank/DDBJ databases">
        <title>Genomic Encyclopedia of Type Strains, Phase IV (KMG-IV): sequencing the most valuable type-strain genomes for metagenomic binning, comparative biology and taxonomic classification.</title>
        <authorList>
            <person name="Goeker M."/>
        </authorList>
    </citation>
    <scope>NUCLEOTIDE SEQUENCE [LARGE SCALE GENOMIC DNA]</scope>
    <source>
        <strain evidence="4 5">DSM 103426</strain>
    </source>
</reference>
<feature type="signal peptide" evidence="2">
    <location>
        <begin position="1"/>
        <end position="45"/>
    </location>
</feature>
<evidence type="ECO:0000313" key="4">
    <source>
        <dbReference type="EMBL" id="TCS63353.1"/>
    </source>
</evidence>
<dbReference type="EMBL" id="SLZV01000029">
    <property type="protein sequence ID" value="TCS63353.1"/>
    <property type="molecule type" value="Genomic_DNA"/>
</dbReference>
<keyword evidence="1" id="KW-1133">Transmembrane helix</keyword>
<dbReference type="RefSeq" id="WP_116441583.1">
    <property type="nucleotide sequence ID" value="NZ_BHEO01000005.1"/>
</dbReference>
<gene>
    <name evidence="4" type="ORF">EDD74_12917</name>
    <name evidence="3" type="ORF">FAEUMB_14210</name>
</gene>
<accession>A0A4R3JDT8</accession>
<comment type="caution">
    <text evidence="4">The sequence shown here is derived from an EMBL/GenBank/DDBJ whole genome shotgun (WGS) entry which is preliminary data.</text>
</comment>
<evidence type="ECO:0000313" key="5">
    <source>
        <dbReference type="Proteomes" id="UP000294613"/>
    </source>
</evidence>
<feature type="transmembrane region" description="Helical" evidence="1">
    <location>
        <begin position="58"/>
        <end position="80"/>
    </location>
</feature>
<name>A0A4R3JDT8_9FIRM</name>
<organism evidence="4 5">
    <name type="scientific">Faecalimonas umbilicata</name>
    <dbReference type="NCBI Taxonomy" id="1912855"/>
    <lineage>
        <taxon>Bacteria</taxon>
        <taxon>Bacillati</taxon>
        <taxon>Bacillota</taxon>
        <taxon>Clostridia</taxon>
        <taxon>Lachnospirales</taxon>
        <taxon>Lachnospiraceae</taxon>
        <taxon>Faecalimonas</taxon>
    </lineage>
</organism>
<dbReference type="AlphaFoldDB" id="A0A4R3JDT8"/>
<dbReference type="Proteomes" id="UP000702954">
    <property type="component" value="Unassembled WGS sequence"/>
</dbReference>
<dbReference type="EMBL" id="BHEO01000005">
    <property type="protein sequence ID" value="GBU04880.1"/>
    <property type="molecule type" value="Genomic_DNA"/>
</dbReference>